<organism evidence="1 2">
    <name type="scientific">Brassica cretica</name>
    <name type="common">Mustard</name>
    <dbReference type="NCBI Taxonomy" id="69181"/>
    <lineage>
        <taxon>Eukaryota</taxon>
        <taxon>Viridiplantae</taxon>
        <taxon>Streptophyta</taxon>
        <taxon>Embryophyta</taxon>
        <taxon>Tracheophyta</taxon>
        <taxon>Spermatophyta</taxon>
        <taxon>Magnoliopsida</taxon>
        <taxon>eudicotyledons</taxon>
        <taxon>Gunneridae</taxon>
        <taxon>Pentapetalae</taxon>
        <taxon>rosids</taxon>
        <taxon>malvids</taxon>
        <taxon>Brassicales</taxon>
        <taxon>Brassicaceae</taxon>
        <taxon>Brassiceae</taxon>
        <taxon>Brassica</taxon>
    </lineage>
</organism>
<gene>
    <name evidence="1" type="ORF">F2Q69_00053032</name>
</gene>
<reference evidence="1" key="1">
    <citation type="submission" date="2019-12" db="EMBL/GenBank/DDBJ databases">
        <title>Genome sequencing and annotation of Brassica cretica.</title>
        <authorList>
            <person name="Studholme D.J."/>
            <person name="Sarris P."/>
        </authorList>
    </citation>
    <scope>NUCLEOTIDE SEQUENCE</scope>
    <source>
        <strain evidence="1">PFS-109/04</strain>
        <tissue evidence="1">Leaf</tissue>
    </source>
</reference>
<dbReference type="EMBL" id="QGKX02002183">
    <property type="protein sequence ID" value="KAF3489062.1"/>
    <property type="molecule type" value="Genomic_DNA"/>
</dbReference>
<name>A0A8S9N5P7_BRACR</name>
<protein>
    <submittedName>
        <fullName evidence="1">Uncharacterized protein</fullName>
    </submittedName>
</protein>
<sequence length="133" mass="14780">MKPDFSYGFLDLAAESYEWHDFSGQGVLFPSEVIGIMIGSQDSRLLLGCETYIASPSSMLFGFLDSWPFLAFQIDTACNSDRTDGLTEVLIGSIRYAESDWIGVEAEPGSLVQMIRPVRLWASDLNWIGPAWS</sequence>
<dbReference type="AlphaFoldDB" id="A0A8S9N5P7"/>
<comment type="caution">
    <text evidence="1">The sequence shown here is derived from an EMBL/GenBank/DDBJ whole genome shotgun (WGS) entry which is preliminary data.</text>
</comment>
<accession>A0A8S9N5P7</accession>
<proteinExistence type="predicted"/>
<evidence type="ECO:0000313" key="1">
    <source>
        <dbReference type="EMBL" id="KAF3489062.1"/>
    </source>
</evidence>
<dbReference type="Proteomes" id="UP000712600">
    <property type="component" value="Unassembled WGS sequence"/>
</dbReference>
<evidence type="ECO:0000313" key="2">
    <source>
        <dbReference type="Proteomes" id="UP000712600"/>
    </source>
</evidence>